<dbReference type="EMBL" id="BDGG01000003">
    <property type="protein sequence ID" value="GAU94730.1"/>
    <property type="molecule type" value="Genomic_DNA"/>
</dbReference>
<accession>A0A1D1V1L1</accession>
<reference evidence="1 2" key="1">
    <citation type="journal article" date="2016" name="Nat. Commun.">
        <title>Extremotolerant tardigrade genome and improved radiotolerance of human cultured cells by tardigrade-unique protein.</title>
        <authorList>
            <person name="Hashimoto T."/>
            <person name="Horikawa D.D."/>
            <person name="Saito Y."/>
            <person name="Kuwahara H."/>
            <person name="Kozuka-Hata H."/>
            <person name="Shin-I T."/>
            <person name="Minakuchi Y."/>
            <person name="Ohishi K."/>
            <person name="Motoyama A."/>
            <person name="Aizu T."/>
            <person name="Enomoto A."/>
            <person name="Kondo K."/>
            <person name="Tanaka S."/>
            <person name="Hara Y."/>
            <person name="Koshikawa S."/>
            <person name="Sagara H."/>
            <person name="Miura T."/>
            <person name="Yokobori S."/>
            <person name="Miyagawa K."/>
            <person name="Suzuki Y."/>
            <person name="Kubo T."/>
            <person name="Oyama M."/>
            <person name="Kohara Y."/>
            <person name="Fujiyama A."/>
            <person name="Arakawa K."/>
            <person name="Katayama T."/>
            <person name="Toyoda A."/>
            <person name="Kunieda T."/>
        </authorList>
    </citation>
    <scope>NUCLEOTIDE SEQUENCE [LARGE SCALE GENOMIC DNA]</scope>
    <source>
        <strain evidence="1 2">YOKOZUNA-1</strain>
    </source>
</reference>
<dbReference type="InterPro" id="IPR015943">
    <property type="entry name" value="WD40/YVTN_repeat-like_dom_sf"/>
</dbReference>
<keyword evidence="2" id="KW-1185">Reference proteome</keyword>
<dbReference type="InterPro" id="IPR011047">
    <property type="entry name" value="Quinoprotein_ADH-like_sf"/>
</dbReference>
<dbReference type="Proteomes" id="UP000186922">
    <property type="component" value="Unassembled WGS sequence"/>
</dbReference>
<dbReference type="SUPFAM" id="SSF50998">
    <property type="entry name" value="Quinoprotein alcohol dehydrogenase-like"/>
    <property type="match status" value="1"/>
</dbReference>
<evidence type="ECO:0000313" key="1">
    <source>
        <dbReference type="EMBL" id="GAU94730.1"/>
    </source>
</evidence>
<dbReference type="OrthoDB" id="8883818at2759"/>
<gene>
    <name evidence="1" type="primary">RvY_06453-1</name>
    <name evidence="1" type="synonym">RvY_06453.1</name>
    <name evidence="1" type="ORF">RvY_06453</name>
</gene>
<evidence type="ECO:0000313" key="2">
    <source>
        <dbReference type="Proteomes" id="UP000186922"/>
    </source>
</evidence>
<dbReference type="Gene3D" id="2.130.10.10">
    <property type="entry name" value="YVTN repeat-like/Quinoprotein amine dehydrogenase"/>
    <property type="match status" value="1"/>
</dbReference>
<proteinExistence type="predicted"/>
<comment type="caution">
    <text evidence="1">The sequence shown here is derived from an EMBL/GenBank/DDBJ whole genome shotgun (WGS) entry which is preliminary data.</text>
</comment>
<sequence>DKVDIDLVPASKSTDIFALPVDSLTFSEEGRLVVADSSEVFHCKLKWIASGEHSASVVDKRNICSLFPDEKVRLLSSNGRFVAIVTSKNKVEVFDLEKSSGDVVMAQDDDEESAQQRRTSYRTILPSQSTSIVTALALSTHKQADLLLAYADGTVVTFNLHTLSYQRIVMEGGSEEAVKEVVAFTNCSVHEDLAVLHNWKAGVLLVKEGKMWKVKKELNYDENVVSCVLSTDGELINVIQTPAMIRNQLPPALAKKVFGV</sequence>
<feature type="non-terminal residue" evidence="1">
    <location>
        <position position="1"/>
    </location>
</feature>
<protein>
    <submittedName>
        <fullName evidence="1">Uncharacterized protein</fullName>
    </submittedName>
</protein>
<organism evidence="1 2">
    <name type="scientific">Ramazzottius varieornatus</name>
    <name type="common">Water bear</name>
    <name type="synonym">Tardigrade</name>
    <dbReference type="NCBI Taxonomy" id="947166"/>
    <lineage>
        <taxon>Eukaryota</taxon>
        <taxon>Metazoa</taxon>
        <taxon>Ecdysozoa</taxon>
        <taxon>Tardigrada</taxon>
        <taxon>Eutardigrada</taxon>
        <taxon>Parachela</taxon>
        <taxon>Hypsibioidea</taxon>
        <taxon>Ramazzottiidae</taxon>
        <taxon>Ramazzottius</taxon>
    </lineage>
</organism>
<name>A0A1D1V1L1_RAMVA</name>
<dbReference type="AlphaFoldDB" id="A0A1D1V1L1"/>